<dbReference type="Gene3D" id="3.40.50.1000">
    <property type="entry name" value="HAD superfamily/HAD-like"/>
    <property type="match status" value="1"/>
</dbReference>
<accession>A0A9W6L745</accession>
<dbReference type="PANTHER" id="PTHR10000">
    <property type="entry name" value="PHOSPHOSERINE PHOSPHATASE"/>
    <property type="match status" value="1"/>
</dbReference>
<evidence type="ECO:0000313" key="1">
    <source>
        <dbReference type="EMBL" id="GLL12279.1"/>
    </source>
</evidence>
<comment type="caution">
    <text evidence="1">The sequence shown here is derived from an EMBL/GenBank/DDBJ whole genome shotgun (WGS) entry which is preliminary data.</text>
</comment>
<dbReference type="PANTHER" id="PTHR10000:SF8">
    <property type="entry name" value="HAD SUPERFAMILY HYDROLASE-LIKE, TYPE 3"/>
    <property type="match status" value="1"/>
</dbReference>
<sequence length="274" mass="29089">MLPPRWQPRLIALDIDGTTVHEKNPPSPRVLAAVREIGRHAVVTLCTGRTVLGVGHVLDQLELGARPRTDRYADFEHTTVCSNGAVVLDTGSREVRYAIRFEPGPVVAAVREALPGAVFGCEEVGRGQRVGAPFPDGILAGRVRLVDEAELLGEPTPKVVAYWPHGTPADVAERMEGVEVPGAEVTLDHELPWVSMVPEGVSKASALAEVARVLGVAQADVLAVGDGDNDRAMLRWAGLGVAMGQAPPEVKADADEVTGTVEEDGLAAVLERYL</sequence>
<reference evidence="1" key="1">
    <citation type="journal article" date="2014" name="Int. J. Syst. Evol. Microbiol.">
        <title>Complete genome sequence of Corynebacterium casei LMG S-19264T (=DSM 44701T), isolated from a smear-ripened cheese.</title>
        <authorList>
            <consortium name="US DOE Joint Genome Institute (JGI-PGF)"/>
            <person name="Walter F."/>
            <person name="Albersmeier A."/>
            <person name="Kalinowski J."/>
            <person name="Ruckert C."/>
        </authorList>
    </citation>
    <scope>NUCLEOTIDE SEQUENCE</scope>
    <source>
        <strain evidence="1">VKM Ac-1069</strain>
    </source>
</reference>
<dbReference type="InterPro" id="IPR023214">
    <property type="entry name" value="HAD_sf"/>
</dbReference>
<organism evidence="1 2">
    <name type="scientific">Pseudonocardia halophobica</name>
    <dbReference type="NCBI Taxonomy" id="29401"/>
    <lineage>
        <taxon>Bacteria</taxon>
        <taxon>Bacillati</taxon>
        <taxon>Actinomycetota</taxon>
        <taxon>Actinomycetes</taxon>
        <taxon>Pseudonocardiales</taxon>
        <taxon>Pseudonocardiaceae</taxon>
        <taxon>Pseudonocardia</taxon>
    </lineage>
</organism>
<dbReference type="Pfam" id="PF08282">
    <property type="entry name" value="Hydrolase_3"/>
    <property type="match status" value="2"/>
</dbReference>
<dbReference type="SUPFAM" id="SSF56784">
    <property type="entry name" value="HAD-like"/>
    <property type="match status" value="1"/>
</dbReference>
<dbReference type="Proteomes" id="UP001143463">
    <property type="component" value="Unassembled WGS sequence"/>
</dbReference>
<dbReference type="GO" id="GO:0005829">
    <property type="term" value="C:cytosol"/>
    <property type="evidence" value="ECO:0007669"/>
    <property type="project" value="TreeGrafter"/>
</dbReference>
<reference evidence="1" key="2">
    <citation type="submission" date="2023-01" db="EMBL/GenBank/DDBJ databases">
        <authorList>
            <person name="Sun Q."/>
            <person name="Evtushenko L."/>
        </authorList>
    </citation>
    <scope>NUCLEOTIDE SEQUENCE</scope>
    <source>
        <strain evidence="1">VKM Ac-1069</strain>
    </source>
</reference>
<proteinExistence type="predicted"/>
<dbReference type="EMBL" id="BSFQ01000013">
    <property type="protein sequence ID" value="GLL12279.1"/>
    <property type="molecule type" value="Genomic_DNA"/>
</dbReference>
<dbReference type="PROSITE" id="PS01229">
    <property type="entry name" value="COF_2"/>
    <property type="match status" value="1"/>
</dbReference>
<dbReference type="InterPro" id="IPR036412">
    <property type="entry name" value="HAD-like_sf"/>
</dbReference>
<dbReference type="GO" id="GO:0016791">
    <property type="term" value="F:phosphatase activity"/>
    <property type="evidence" value="ECO:0007669"/>
    <property type="project" value="TreeGrafter"/>
</dbReference>
<dbReference type="RefSeq" id="WP_037045541.1">
    <property type="nucleotide sequence ID" value="NZ_BAAAUZ010000077.1"/>
</dbReference>
<dbReference type="GO" id="GO:0000287">
    <property type="term" value="F:magnesium ion binding"/>
    <property type="evidence" value="ECO:0007669"/>
    <property type="project" value="TreeGrafter"/>
</dbReference>
<keyword evidence="2" id="KW-1185">Reference proteome</keyword>
<gene>
    <name evidence="1" type="ORF">GCM10017577_34200</name>
</gene>
<dbReference type="Gene3D" id="3.30.1240.10">
    <property type="match status" value="1"/>
</dbReference>
<dbReference type="AlphaFoldDB" id="A0A9W6L745"/>
<evidence type="ECO:0000313" key="2">
    <source>
        <dbReference type="Proteomes" id="UP001143463"/>
    </source>
</evidence>
<name>A0A9W6L745_9PSEU</name>
<protein>
    <submittedName>
        <fullName evidence="1">Haloacid dehalogenase</fullName>
    </submittedName>
</protein>